<gene>
    <name evidence="1" type="ORF">LDD865_1851</name>
</gene>
<protein>
    <submittedName>
        <fullName evidence="1">Uncharacterized protein</fullName>
    </submittedName>
</protein>
<reference evidence="1" key="1">
    <citation type="submission" date="2022-02" db="EMBL/GenBank/DDBJ databases">
        <authorList>
            <person name="Deutsch MARIE S."/>
        </authorList>
    </citation>
    <scope>NUCLEOTIDE SEQUENCE</scope>
    <source>
        <strain evidence="1">CIRM-BIA865</strain>
    </source>
</reference>
<proteinExistence type="predicted"/>
<dbReference type="AlphaFoldDB" id="A0AAU9R3H5"/>
<name>A0AAU9R3H5_9LACO</name>
<evidence type="ECO:0000313" key="2">
    <source>
        <dbReference type="Proteomes" id="UP001295440"/>
    </source>
</evidence>
<sequence length="54" mass="5995">MEKDITIMRDGLKLAAKVSIPESKEYDIAILAYGFVGMMDPKVNDLLPVLAEKL</sequence>
<organism evidence="1 2">
    <name type="scientific">Lactobacillus delbrueckii subsp. delbrueckii</name>
    <dbReference type="NCBI Taxonomy" id="83684"/>
    <lineage>
        <taxon>Bacteria</taxon>
        <taxon>Bacillati</taxon>
        <taxon>Bacillota</taxon>
        <taxon>Bacilli</taxon>
        <taxon>Lactobacillales</taxon>
        <taxon>Lactobacillaceae</taxon>
        <taxon>Lactobacillus</taxon>
    </lineage>
</organism>
<dbReference type="EMBL" id="OV915080">
    <property type="protein sequence ID" value="CAH1707008.1"/>
    <property type="molecule type" value="Genomic_DNA"/>
</dbReference>
<dbReference type="Proteomes" id="UP001295440">
    <property type="component" value="Chromosome"/>
</dbReference>
<accession>A0AAU9R3H5</accession>
<evidence type="ECO:0000313" key="1">
    <source>
        <dbReference type="EMBL" id="CAH1707008.1"/>
    </source>
</evidence>